<dbReference type="RefSeq" id="YP_009480604.1">
    <property type="nucleotide sequence ID" value="NC_037656.1"/>
</dbReference>
<feature type="binding site" evidence="17">
    <location>
        <position position="66"/>
    </location>
    <ligand>
        <name>S-adenosyl-L-methionine</name>
        <dbReference type="ChEBI" id="CHEBI:59789"/>
    </ligand>
</feature>
<accession>A0A2U9QHM7</accession>
<comment type="catalytic activity">
    <reaction evidence="14 15">
        <text>a 5'-end (N(7)-methyl 5'-triphosphoguanosine)-ribonucleoside in mRNA + S-adenosyl-L-methionine = a 5'-end (N(7)-methyl 5'-triphosphoguanosine)-(2'-O-methyl-ribonucleoside) in mRNA + S-adenosyl-L-homocysteine + H(+)</text>
        <dbReference type="Rhea" id="RHEA:67020"/>
        <dbReference type="Rhea" id="RHEA-COMP:17167"/>
        <dbReference type="Rhea" id="RHEA-COMP:17168"/>
        <dbReference type="ChEBI" id="CHEBI:15378"/>
        <dbReference type="ChEBI" id="CHEBI:57856"/>
        <dbReference type="ChEBI" id="CHEBI:59789"/>
        <dbReference type="ChEBI" id="CHEBI:156461"/>
        <dbReference type="ChEBI" id="CHEBI:167609"/>
        <dbReference type="EC" id="2.1.1.57"/>
    </reaction>
</comment>
<feature type="active site" description="For methyltransferase activity" evidence="16">
    <location>
        <position position="175"/>
    </location>
</feature>
<evidence type="ECO:0000256" key="4">
    <source>
        <dbReference type="ARBA" id="ARBA00022603"/>
    </source>
</evidence>
<dbReference type="PROSITE" id="PS51612">
    <property type="entry name" value="SAM_MT_2O_PK"/>
    <property type="match status" value="1"/>
</dbReference>
<dbReference type="Proteomes" id="UP000249273">
    <property type="component" value="Segment"/>
</dbReference>
<dbReference type="InterPro" id="IPR029063">
    <property type="entry name" value="SAM-dependent_MTases_sf"/>
</dbReference>
<feature type="binding site" evidence="17">
    <location>
        <position position="72"/>
    </location>
    <ligand>
        <name>S-adenosyl-L-methionine</name>
        <dbReference type="ChEBI" id="CHEBI:59789"/>
    </ligand>
</feature>
<keyword evidence="9" id="KW-0946">Virion</keyword>
<gene>
    <name evidence="19" type="primary">SOPV-ELK-066</name>
</gene>
<dbReference type="CDD" id="cd20756">
    <property type="entry name" value="capping_2-OMTase_Poxviridae"/>
    <property type="match status" value="1"/>
</dbReference>
<dbReference type="GO" id="GO:0006370">
    <property type="term" value="P:7-methylguanosine mRNA capping"/>
    <property type="evidence" value="ECO:0007669"/>
    <property type="project" value="UniProtKB-UniRule"/>
</dbReference>
<evidence type="ECO:0000256" key="8">
    <source>
        <dbReference type="ARBA" id="ARBA00022768"/>
    </source>
</evidence>
<keyword evidence="4 15" id="KW-0489">Methyltransferase</keyword>
<dbReference type="EC" id="2.1.1.57" evidence="2 15"/>
<comment type="subunit">
    <text evidence="13 15">Interacts with poly(A) polymerase catalytic subunit OPG063. Interacts with OPG109 and OPG123; these interactions might help linking transcription to capping and polyadenylation.</text>
</comment>
<dbReference type="Pfam" id="PF01358">
    <property type="entry name" value="PARP_regulatory"/>
    <property type="match status" value="1"/>
</dbReference>
<protein>
    <recommendedName>
        <fullName evidence="3 15">Cap-specific mRNA (nucleoside-2'-O-)-methyltransferase</fullName>
        <ecNumber evidence="2 15">2.1.1.57</ecNumber>
    </recommendedName>
</protein>
<feature type="binding site" evidence="17">
    <location>
        <position position="68"/>
    </location>
    <ligand>
        <name>S-adenosyl-L-methionine</name>
        <dbReference type="ChEBI" id="CHEBI:59789"/>
    </ligand>
</feature>
<dbReference type="InterPro" id="IPR025804">
    <property type="entry name" value="Pox/kineto_cap_MeTfrase"/>
</dbReference>
<dbReference type="EMBL" id="MH427217">
    <property type="protein sequence ID" value="AWU47111.1"/>
    <property type="molecule type" value="Genomic_DNA"/>
</dbReference>
<keyword evidence="8" id="KW-0251">Elongation factor</keyword>
<dbReference type="SUPFAM" id="SSF53335">
    <property type="entry name" value="S-adenosyl-L-methionine-dependent methyltransferases"/>
    <property type="match status" value="1"/>
</dbReference>
<feature type="binding site" evidence="18">
    <location>
        <begin position="205"/>
        <end position="207"/>
    </location>
    <ligand>
        <name>mRNA</name>
        <dbReference type="ChEBI" id="CHEBI:33699"/>
    </ligand>
</feature>
<evidence type="ECO:0000256" key="15">
    <source>
        <dbReference type="PIRNR" id="PIRNR003726"/>
    </source>
</evidence>
<feature type="binding site" evidence="17">
    <location>
        <position position="97"/>
    </location>
    <ligand>
        <name>S-adenosyl-L-methionine</name>
        <dbReference type="ChEBI" id="CHEBI:59789"/>
    </ligand>
</feature>
<evidence type="ECO:0000256" key="18">
    <source>
        <dbReference type="PIRSR" id="PIRSR003726-3"/>
    </source>
</evidence>
<dbReference type="GO" id="GO:0032259">
    <property type="term" value="P:methylation"/>
    <property type="evidence" value="ECO:0007669"/>
    <property type="project" value="UniProtKB-KW"/>
</dbReference>
<dbReference type="KEGG" id="vg:36841063"/>
<evidence type="ECO:0000256" key="3">
    <source>
        <dbReference type="ARBA" id="ARBA00015701"/>
    </source>
</evidence>
<comment type="subcellular location">
    <subcellularLocation>
        <location evidence="1">Virion</location>
    </subcellularLocation>
</comment>
<evidence type="ECO:0000256" key="6">
    <source>
        <dbReference type="ARBA" id="ARBA00022679"/>
    </source>
</evidence>
<reference evidence="19" key="1">
    <citation type="submission" date="2018-05" db="EMBL/GenBank/DDBJ databases">
        <title>Complete Genome Sequence of a Novel Sea Otter Poxvirus.</title>
        <authorList>
            <person name="Jacob J.M."/>
            <person name="Subramaniam K."/>
            <person name="Tu S.-L."/>
            <person name="Nielsen O."/>
            <person name="Tuomi P.A."/>
            <person name="Upton C."/>
            <person name="Waltzek T.B."/>
        </authorList>
    </citation>
    <scope>NUCLEOTIDE SEQUENCE [LARGE SCALE GENOMIC DNA]</scope>
    <source>
        <strain evidence="19">ELK</strain>
    </source>
</reference>
<feature type="binding site" evidence="17">
    <location>
        <position position="39"/>
    </location>
    <ligand>
        <name>S-adenosyl-L-methionine</name>
        <dbReference type="ChEBI" id="CHEBI:59789"/>
    </ligand>
</feature>
<evidence type="ECO:0000256" key="2">
    <source>
        <dbReference type="ARBA" id="ARBA00011923"/>
    </source>
</evidence>
<evidence type="ECO:0000256" key="17">
    <source>
        <dbReference type="PIRSR" id="PIRSR003726-2"/>
    </source>
</evidence>
<dbReference type="GO" id="GO:0004483">
    <property type="term" value="F:methyltransferase cap1 activity"/>
    <property type="evidence" value="ECO:0007669"/>
    <property type="project" value="UniProtKB-UniRule"/>
</dbReference>
<feature type="binding site" evidence="17">
    <location>
        <position position="116"/>
    </location>
    <ligand>
        <name>S-adenosyl-L-methionine</name>
        <dbReference type="ChEBI" id="CHEBI:59789"/>
    </ligand>
</feature>
<keyword evidence="10" id="KW-0648">Protein biosynthesis</keyword>
<evidence type="ECO:0000256" key="12">
    <source>
        <dbReference type="ARBA" id="ARBA00034661"/>
    </source>
</evidence>
<keyword evidence="6 15" id="KW-0808">Transferase</keyword>
<evidence type="ECO:0000256" key="11">
    <source>
        <dbReference type="ARBA" id="ARBA00023042"/>
    </source>
</evidence>
<evidence type="ECO:0000256" key="1">
    <source>
        <dbReference type="ARBA" id="ARBA00004328"/>
    </source>
</evidence>
<dbReference type="OrthoDB" id="9224at10239"/>
<name>A0A2U9QHM7_9POXV</name>
<evidence type="ECO:0000313" key="20">
    <source>
        <dbReference type="Proteomes" id="UP000249273"/>
    </source>
</evidence>
<evidence type="ECO:0000256" key="9">
    <source>
        <dbReference type="ARBA" id="ARBA00022844"/>
    </source>
</evidence>
<keyword evidence="11 15" id="KW-0506">mRNA capping</keyword>
<dbReference type="GO" id="GO:0044423">
    <property type="term" value="C:virion component"/>
    <property type="evidence" value="ECO:0007669"/>
    <property type="project" value="UniProtKB-KW"/>
</dbReference>
<feature type="binding site" evidence="17">
    <location>
        <position position="138"/>
    </location>
    <ligand>
        <name>S-adenosyl-L-methionine</name>
        <dbReference type="ChEBI" id="CHEBI:59789"/>
    </ligand>
</feature>
<feature type="binding site" evidence="18">
    <location>
        <begin position="177"/>
        <end position="180"/>
    </location>
    <ligand>
        <name>mRNA</name>
        <dbReference type="ChEBI" id="CHEBI:33699"/>
    </ligand>
</feature>
<comment type="function">
    <text evidence="12 15">Displays methyltransferase, positive regulation of the poly(A) polymerase and transcription elongation activities. Involved in the modification of both mRNA ends and in intermediate and late gene positive transcription elongation. At the mRNAs 5' end, methylates the ribose 2' OH group of the first transcribed nucleotide, thereby producing a 2'-O-methylpurine cap. At the 3' end, functions as a processivity factor which stimulates the activity of the viral poly(A) polymerase OPG063 that creates mRNA's poly(A) tail. In the presence of OPG102, OPG063 does not dissociate from the RNA allowing tail elongation to around 250 adenylates.</text>
</comment>
<feature type="binding site" evidence="17">
    <location>
        <position position="95"/>
    </location>
    <ligand>
        <name>S-adenosyl-L-methionine</name>
        <dbReference type="ChEBI" id="CHEBI:59789"/>
    </ligand>
</feature>
<keyword evidence="5 15" id="KW-0507">mRNA processing</keyword>
<evidence type="ECO:0000256" key="16">
    <source>
        <dbReference type="PIRSR" id="PIRSR003726-1"/>
    </source>
</evidence>
<evidence type="ECO:0000256" key="5">
    <source>
        <dbReference type="ARBA" id="ARBA00022664"/>
    </source>
</evidence>
<dbReference type="InterPro" id="IPR000176">
    <property type="entry name" value="mRNA_MeTrfase-like"/>
</dbReference>
<dbReference type="PIRSF" id="PIRSF003726">
    <property type="entry name" value="PolA_polym_reg_poxV"/>
    <property type="match status" value="1"/>
</dbReference>
<evidence type="ECO:0000256" key="14">
    <source>
        <dbReference type="ARBA" id="ARBA00049042"/>
    </source>
</evidence>
<evidence type="ECO:0000256" key="13">
    <source>
        <dbReference type="ARBA" id="ARBA00046511"/>
    </source>
</evidence>
<dbReference type="GO" id="GO:0031440">
    <property type="term" value="P:regulation of mRNA 3'-end processing"/>
    <property type="evidence" value="ECO:0007669"/>
    <property type="project" value="UniProtKB-UniRule"/>
</dbReference>
<proteinExistence type="predicted"/>
<keyword evidence="20" id="KW-1185">Reference proteome</keyword>
<organism evidence="19">
    <name type="scientific">Sea otter poxvirus</name>
    <dbReference type="NCBI Taxonomy" id="1416741"/>
    <lineage>
        <taxon>Viruses</taxon>
        <taxon>Varidnaviria</taxon>
        <taxon>Bamfordvirae</taxon>
        <taxon>Nucleocytoviricota</taxon>
        <taxon>Pokkesviricetes</taxon>
        <taxon>Chitovirales</taxon>
        <taxon>Poxviridae</taxon>
        <taxon>Chordopoxvirinae</taxon>
        <taxon>Mustelpoxvirus</taxon>
        <taxon>Mustelpoxvirus seaotterpox</taxon>
        <taxon>Sea otterpox virus</taxon>
    </lineage>
</organism>
<feature type="binding site" evidence="18">
    <location>
        <position position="182"/>
    </location>
    <ligand>
        <name>mRNA</name>
        <dbReference type="ChEBI" id="CHEBI:33699"/>
    </ligand>
</feature>
<sequence>MNVKTMNKPYLYFDDIDGQEQYDRSIEDTAPAKFPSQGQLKLLLCELFFLNKLQIHGLLDNSTIVYLGSAPGTHIKWLYDHFIQLGVSLQWILIDGRKHDSILSNLNNVTIVTRFADEQYLRELRKKLRNRRIILISDVRTNKPGKEPSTDDLLNDYTLQNTTISVLRPAASIIKWRCPFPDQWIHEFYIPCGKELLQPFAPSYSAELRIISIHTKTPLQLRLITLEDAHIYENKMFYINNNIRKKIIINFDYPNQNYDIFHMYFLLSNILCHRTFNDTKSKVLFLHQSIFKFLKIPLSVTSKIKNEQIQRDIPFKDTVSKGRDTQRSIRYNK</sequence>
<feature type="binding site" evidence="18">
    <location>
        <position position="22"/>
    </location>
    <ligand>
        <name>mRNA</name>
        <dbReference type="ChEBI" id="CHEBI:33699"/>
    </ligand>
</feature>
<evidence type="ECO:0000256" key="10">
    <source>
        <dbReference type="ARBA" id="ARBA00022917"/>
    </source>
</evidence>
<dbReference type="InterPro" id="IPR030375">
    <property type="entry name" value="Poxvir_cap_MeTfrase"/>
</dbReference>
<dbReference type="GeneID" id="36841063"/>
<evidence type="ECO:0000313" key="19">
    <source>
        <dbReference type="EMBL" id="AWU47111.1"/>
    </source>
</evidence>
<keyword evidence="7 15" id="KW-0949">S-adenosyl-L-methionine</keyword>
<evidence type="ECO:0000256" key="7">
    <source>
        <dbReference type="ARBA" id="ARBA00022691"/>
    </source>
</evidence>
<dbReference type="Gene3D" id="3.40.50.150">
    <property type="entry name" value="Vaccinia Virus protein VP39"/>
    <property type="match status" value="1"/>
</dbReference>
<feature type="binding site" evidence="18">
    <location>
        <position position="233"/>
    </location>
    <ligand>
        <name>mRNA</name>
        <dbReference type="ChEBI" id="CHEBI:33699"/>
    </ligand>
</feature>